<reference evidence="7" key="1">
    <citation type="submission" date="2023-07" db="EMBL/GenBank/DDBJ databases">
        <title>30 novel species of actinomycetes from the DSMZ collection.</title>
        <authorList>
            <person name="Nouioui I."/>
        </authorList>
    </citation>
    <scope>NUCLEOTIDE SEQUENCE [LARGE SCALE GENOMIC DNA]</scope>
    <source>
        <strain evidence="7">DSM 44399</strain>
    </source>
</reference>
<keyword evidence="7" id="KW-1185">Reference proteome</keyword>
<dbReference type="InterPro" id="IPR044068">
    <property type="entry name" value="CB"/>
</dbReference>
<keyword evidence="1 3" id="KW-0238">DNA-binding</keyword>
<evidence type="ECO:0000256" key="2">
    <source>
        <dbReference type="ARBA" id="ARBA00023172"/>
    </source>
</evidence>
<sequence length="525" mass="59216">MCMSCYNFTGRYRDLGDCAGCQRGPQPLRRDYCRLCWHQAYLDRPSGPNTPLAPYLIKVCFQQLFLADLDHRRAAPRRIERRHGAKGRPHKPPPAVVARPVPGWLQPPLFDDVLPRRYRWRRVDLRNGPPPDNPWLAYGLHLAHAMAETRGFSIDKRMHLQRVLVMLLANHQAGELIRASDFDSLIHRHGGNVEHTVAVLDAMEVLADDRPTTLDIYLNEKLGALSAGIAAETQRWLHTLREGGPRSKPRKPETVNAYLRQVHPALLDWSGRYDHLREVTREDIHTHLTERPARQRSYALTALRSLFGWAKKNGVVFGNPTTRLRVEPPAERIWQPLTTAQLSPTLTAATTPVARVCVVLAGVHAARHSEIRLLQLEDVDLANRRITIAGHERPLDDLTRRVITGWLDYRRGRWPNTANRHLLLSQESAVNLGPISRPLVGHLLRGLPGTLESLRIDRQLEEAVTSGADPLHLAVVFGLNESTAVRYANNARRLLSEDHAAMPVSSARTQVPDDDNDRGEHSGSP</sequence>
<dbReference type="InterPro" id="IPR010998">
    <property type="entry name" value="Integrase_recombinase_N"/>
</dbReference>
<gene>
    <name evidence="6" type="ORF">RM423_24330</name>
</gene>
<organism evidence="6 7">
    <name type="scientific">Jatrophihabitans lederbergiae</name>
    <dbReference type="NCBI Taxonomy" id="3075547"/>
    <lineage>
        <taxon>Bacteria</taxon>
        <taxon>Bacillati</taxon>
        <taxon>Actinomycetota</taxon>
        <taxon>Actinomycetes</taxon>
        <taxon>Jatrophihabitantales</taxon>
        <taxon>Jatrophihabitantaceae</taxon>
        <taxon>Jatrophihabitans</taxon>
    </lineage>
</organism>
<evidence type="ECO:0000259" key="5">
    <source>
        <dbReference type="PROSITE" id="PS51900"/>
    </source>
</evidence>
<dbReference type="Gene3D" id="1.10.443.10">
    <property type="entry name" value="Intergrase catalytic core"/>
    <property type="match status" value="1"/>
</dbReference>
<comment type="caution">
    <text evidence="6">The sequence shown here is derived from an EMBL/GenBank/DDBJ whole genome shotgun (WGS) entry which is preliminary data.</text>
</comment>
<feature type="domain" description="Core-binding (CB)" evidence="5">
    <location>
        <begin position="227"/>
        <end position="311"/>
    </location>
</feature>
<accession>A0ABU2JJ16</accession>
<evidence type="ECO:0000256" key="3">
    <source>
        <dbReference type="PROSITE-ProRule" id="PRU01248"/>
    </source>
</evidence>
<feature type="region of interest" description="Disordered" evidence="4">
    <location>
        <begin position="499"/>
        <end position="525"/>
    </location>
</feature>
<evidence type="ECO:0000256" key="4">
    <source>
        <dbReference type="SAM" id="MobiDB-lite"/>
    </source>
</evidence>
<dbReference type="PROSITE" id="PS51900">
    <property type="entry name" value="CB"/>
    <property type="match status" value="1"/>
</dbReference>
<dbReference type="RefSeq" id="WP_311425620.1">
    <property type="nucleotide sequence ID" value="NZ_JAVREH010000124.1"/>
</dbReference>
<dbReference type="InterPro" id="IPR011010">
    <property type="entry name" value="DNA_brk_join_enz"/>
</dbReference>
<name>A0ABU2JJ16_9ACTN</name>
<dbReference type="EMBL" id="JAVREH010000124">
    <property type="protein sequence ID" value="MDT0264484.1"/>
    <property type="molecule type" value="Genomic_DNA"/>
</dbReference>
<proteinExistence type="predicted"/>
<evidence type="ECO:0000313" key="7">
    <source>
        <dbReference type="Proteomes" id="UP001183176"/>
    </source>
</evidence>
<feature type="compositionally biased region" description="Basic residues" evidence="4">
    <location>
        <begin position="79"/>
        <end position="91"/>
    </location>
</feature>
<protein>
    <recommendedName>
        <fullName evidence="5">Core-binding (CB) domain-containing protein</fullName>
    </recommendedName>
</protein>
<dbReference type="InterPro" id="IPR013762">
    <property type="entry name" value="Integrase-like_cat_sf"/>
</dbReference>
<evidence type="ECO:0000313" key="6">
    <source>
        <dbReference type="EMBL" id="MDT0264484.1"/>
    </source>
</evidence>
<keyword evidence="2" id="KW-0233">DNA recombination</keyword>
<evidence type="ECO:0000256" key="1">
    <source>
        <dbReference type="ARBA" id="ARBA00023125"/>
    </source>
</evidence>
<dbReference type="Gene3D" id="1.10.150.130">
    <property type="match status" value="1"/>
</dbReference>
<dbReference type="Proteomes" id="UP001183176">
    <property type="component" value="Unassembled WGS sequence"/>
</dbReference>
<feature type="region of interest" description="Disordered" evidence="4">
    <location>
        <begin position="79"/>
        <end position="98"/>
    </location>
</feature>
<dbReference type="SUPFAM" id="SSF56349">
    <property type="entry name" value="DNA breaking-rejoining enzymes"/>
    <property type="match status" value="1"/>
</dbReference>